<organism evidence="2 3">
    <name type="scientific">Bacillus cereus</name>
    <dbReference type="NCBI Taxonomy" id="1396"/>
    <lineage>
        <taxon>Bacteria</taxon>
        <taxon>Bacillati</taxon>
        <taxon>Bacillota</taxon>
        <taxon>Bacilli</taxon>
        <taxon>Bacillales</taxon>
        <taxon>Bacillaceae</taxon>
        <taxon>Bacillus</taxon>
        <taxon>Bacillus cereus group</taxon>
    </lineage>
</organism>
<evidence type="ECO:0000313" key="2">
    <source>
        <dbReference type="EMBL" id="TKI80736.1"/>
    </source>
</evidence>
<dbReference type="EMBL" id="SZOH01005157">
    <property type="protein sequence ID" value="TKI80736.1"/>
    <property type="molecule type" value="Genomic_DNA"/>
</dbReference>
<accession>A0A9X9F188</accession>
<name>A0A9X9F188_BACCE</name>
<gene>
    <name evidence="2" type="ORF">FC695_43440</name>
</gene>
<evidence type="ECO:0000313" key="3">
    <source>
        <dbReference type="Proteomes" id="UP000308444"/>
    </source>
</evidence>
<reference evidence="2 3" key="1">
    <citation type="journal article" date="2019" name="Environ. Microbiol.">
        <title>An active ?-lactamase is a part of an orchestrated cell wall stress resistance network of Bacillus subtilis and related rhizosphere species.</title>
        <authorList>
            <person name="Bucher T."/>
            <person name="Keren-Paz A."/>
            <person name="Hausser J."/>
            <person name="Olender T."/>
            <person name="Cytryn E."/>
            <person name="Kolodkin-Gal I."/>
        </authorList>
    </citation>
    <scope>NUCLEOTIDE SEQUENCE [LARGE SCALE GENOMIC DNA]</scope>
    <source>
        <strain evidence="2 3">I32</strain>
    </source>
</reference>
<dbReference type="Proteomes" id="UP000308444">
    <property type="component" value="Unassembled WGS sequence"/>
</dbReference>
<protein>
    <recommendedName>
        <fullName evidence="1">Mga helix-turn-helix domain-containing protein</fullName>
    </recommendedName>
</protein>
<dbReference type="AlphaFoldDB" id="A0A9X9F188"/>
<dbReference type="Pfam" id="PF05043">
    <property type="entry name" value="Mga"/>
    <property type="match status" value="1"/>
</dbReference>
<feature type="domain" description="Mga helix-turn-helix" evidence="1">
    <location>
        <begin position="5"/>
        <end position="46"/>
    </location>
</feature>
<comment type="caution">
    <text evidence="2">The sequence shown here is derived from an EMBL/GenBank/DDBJ whole genome shotgun (WGS) entry which is preliminary data.</text>
</comment>
<dbReference type="InterPro" id="IPR007737">
    <property type="entry name" value="Mga_HTH"/>
</dbReference>
<proteinExistence type="predicted"/>
<sequence>CNKLTIKNNLKNYQKMLIKGDLDIDFREVQLIGEEMNIRHYYCAFFYNTKNYTDRTLLPTEISEKVLSILEKNNILIDFEMVNCIIFVFIKRFFKKHYVTKKLNFYPTLDRGQVKSFKEVISAIEGYYKVILPDYEKEAMFNYLFLATKPTEIQNELTTAYLIAVKPKDYDNYLNLISIL</sequence>
<evidence type="ECO:0000259" key="1">
    <source>
        <dbReference type="Pfam" id="PF05043"/>
    </source>
</evidence>
<feature type="non-terminal residue" evidence="2">
    <location>
        <position position="1"/>
    </location>
</feature>
<feature type="non-terminal residue" evidence="2">
    <location>
        <position position="180"/>
    </location>
</feature>